<dbReference type="AlphaFoldDB" id="A0ABD5WFV6"/>
<organism evidence="1 2">
    <name type="scientific">Halorussus caseinilyticus</name>
    <dbReference type="NCBI Taxonomy" id="3034025"/>
    <lineage>
        <taxon>Archaea</taxon>
        <taxon>Methanobacteriati</taxon>
        <taxon>Methanobacteriota</taxon>
        <taxon>Stenosarchaea group</taxon>
        <taxon>Halobacteria</taxon>
        <taxon>Halobacteriales</taxon>
        <taxon>Haladaptataceae</taxon>
        <taxon>Halorussus</taxon>
    </lineage>
</organism>
<evidence type="ECO:0000313" key="2">
    <source>
        <dbReference type="Proteomes" id="UP001596407"/>
    </source>
</evidence>
<keyword evidence="2" id="KW-1185">Reference proteome</keyword>
<dbReference type="Proteomes" id="UP001596407">
    <property type="component" value="Unassembled WGS sequence"/>
</dbReference>
<dbReference type="EMBL" id="JBHSZH010000004">
    <property type="protein sequence ID" value="MFC7079482.1"/>
    <property type="molecule type" value="Genomic_DNA"/>
</dbReference>
<comment type="caution">
    <text evidence="1">The sequence shown here is derived from an EMBL/GenBank/DDBJ whole genome shotgun (WGS) entry which is preliminary data.</text>
</comment>
<dbReference type="RefSeq" id="WP_382208970.1">
    <property type="nucleotide sequence ID" value="NZ_JBHSZH010000004.1"/>
</dbReference>
<protein>
    <submittedName>
        <fullName evidence="1">Uncharacterized protein</fullName>
    </submittedName>
</protein>
<evidence type="ECO:0000313" key="1">
    <source>
        <dbReference type="EMBL" id="MFC7079482.1"/>
    </source>
</evidence>
<reference evidence="1 2" key="1">
    <citation type="journal article" date="2019" name="Int. J. Syst. Evol. Microbiol.">
        <title>The Global Catalogue of Microorganisms (GCM) 10K type strain sequencing project: providing services to taxonomists for standard genome sequencing and annotation.</title>
        <authorList>
            <consortium name="The Broad Institute Genomics Platform"/>
            <consortium name="The Broad Institute Genome Sequencing Center for Infectious Disease"/>
            <person name="Wu L."/>
            <person name="Ma J."/>
        </authorList>
    </citation>
    <scope>NUCLEOTIDE SEQUENCE [LARGE SCALE GENOMIC DNA]</scope>
    <source>
        <strain evidence="1 2">DT72</strain>
    </source>
</reference>
<proteinExistence type="predicted"/>
<accession>A0ABD5WFV6</accession>
<name>A0ABD5WFV6_9EURY</name>
<sequence>MNFFTRAFELAEDGNRPSIHNRSGHSGYEIALAGAAESIVSENPDLSIKRVEKQIDQAITETIDEGGDVNEFRSRKSRYIGDLFGEDVHTYTISFQVNVTIDSAQFPSKIAFQNREMIRITPSETTAALENAGYVSEGSTEESEINRFFEDNPELAPESPVEFSAHQVSIEARDREAAVRKFENWLSDILGMVNYVRHSASESRLPDSEMLGNGFPIAVTVLPFIVVEPVHGEGEFVRISMTTPPQARMERGFVQNSTKCRRLRQKNRWMMRLFHHSAPIRRHSRPQIRKVPSSLFGAG</sequence>
<gene>
    <name evidence="1" type="ORF">ACFQJ6_04240</name>
</gene>